<dbReference type="Pfam" id="PF01477">
    <property type="entry name" value="PLAT"/>
    <property type="match status" value="1"/>
</dbReference>
<dbReference type="Pfam" id="PF20519">
    <property type="entry name" value="Polycystin_dom"/>
    <property type="match status" value="1"/>
</dbReference>
<dbReference type="Pfam" id="PF01825">
    <property type="entry name" value="GPS"/>
    <property type="match status" value="1"/>
</dbReference>
<feature type="compositionally biased region" description="Basic and acidic residues" evidence="13">
    <location>
        <begin position="1965"/>
        <end position="1975"/>
    </location>
</feature>
<dbReference type="PRINTS" id="PR00500">
    <property type="entry name" value="POLYCYSTIN1"/>
</dbReference>
<dbReference type="InterPro" id="IPR014010">
    <property type="entry name" value="REJ_dom"/>
</dbReference>
<dbReference type="InterPro" id="IPR036392">
    <property type="entry name" value="PLAT/LH2_dom_sf"/>
</dbReference>
<dbReference type="InterPro" id="IPR000601">
    <property type="entry name" value="PKD_dom"/>
</dbReference>
<dbReference type="InterPro" id="IPR002859">
    <property type="entry name" value="PKD/REJ-like"/>
</dbReference>
<feature type="transmembrane region" description="Helical" evidence="14">
    <location>
        <begin position="2552"/>
        <end position="2573"/>
    </location>
</feature>
<dbReference type="PROSITE" id="PS50095">
    <property type="entry name" value="PLAT"/>
    <property type="match status" value="1"/>
</dbReference>
<dbReference type="SMART" id="SM00303">
    <property type="entry name" value="GPS"/>
    <property type="match status" value="1"/>
</dbReference>
<comment type="similarity">
    <text evidence="3">Belongs to the polycystin family.</text>
</comment>
<feature type="domain" description="PKD" evidence="15">
    <location>
        <begin position="578"/>
        <end position="643"/>
    </location>
</feature>
<protein>
    <submittedName>
        <fullName evidence="18">Polycystic kidney disease protein 1-like</fullName>
    </submittedName>
</protein>
<evidence type="ECO:0000313" key="19">
    <source>
        <dbReference type="Proteomes" id="UP001163046"/>
    </source>
</evidence>
<dbReference type="Proteomes" id="UP001163046">
    <property type="component" value="Unassembled WGS sequence"/>
</dbReference>
<evidence type="ECO:0000256" key="3">
    <source>
        <dbReference type="ARBA" id="ARBA00007200"/>
    </source>
</evidence>
<feature type="compositionally biased region" description="Polar residues" evidence="13">
    <location>
        <begin position="1987"/>
        <end position="2007"/>
    </location>
</feature>
<keyword evidence="9 14" id="KW-0472">Membrane</keyword>
<evidence type="ECO:0000256" key="9">
    <source>
        <dbReference type="ARBA" id="ARBA00023136"/>
    </source>
</evidence>
<keyword evidence="10" id="KW-0325">Glycoprotein</keyword>
<dbReference type="InterPro" id="IPR000203">
    <property type="entry name" value="GPS"/>
</dbReference>
<evidence type="ECO:0000256" key="10">
    <source>
        <dbReference type="ARBA" id="ARBA00023180"/>
    </source>
</evidence>
<dbReference type="InterPro" id="IPR022409">
    <property type="entry name" value="PKD/Chitinase_dom"/>
</dbReference>
<dbReference type="Pfam" id="PF08016">
    <property type="entry name" value="PKD_channel"/>
    <property type="match status" value="1"/>
</dbReference>
<evidence type="ECO:0000259" key="17">
    <source>
        <dbReference type="PROSITE" id="PS51111"/>
    </source>
</evidence>
<keyword evidence="11" id="KW-0966">Cell projection</keyword>
<dbReference type="InterPro" id="IPR046338">
    <property type="entry name" value="GAIN_dom_sf"/>
</dbReference>
<evidence type="ECO:0000256" key="2">
    <source>
        <dbReference type="ARBA" id="ARBA00004651"/>
    </source>
</evidence>
<evidence type="ECO:0000256" key="4">
    <source>
        <dbReference type="ARBA" id="ARBA00022475"/>
    </source>
</evidence>
<evidence type="ECO:0000259" key="15">
    <source>
        <dbReference type="PROSITE" id="PS50093"/>
    </source>
</evidence>
<comment type="caution">
    <text evidence="18">The sequence shown here is derived from an EMBL/GenBank/DDBJ whole genome shotgun (WGS) entry which is preliminary data.</text>
</comment>
<feature type="region of interest" description="Disordered" evidence="13">
    <location>
        <begin position="1963"/>
        <end position="2011"/>
    </location>
</feature>
<feature type="transmembrane region" description="Helical" evidence="14">
    <location>
        <begin position="2129"/>
        <end position="2147"/>
    </location>
</feature>
<comment type="caution">
    <text evidence="12">Lacks conserved residue(s) required for the propagation of feature annotation.</text>
</comment>
<dbReference type="PANTHER" id="PTHR10877">
    <property type="entry name" value="POLYCYSTIN FAMILY MEMBER"/>
    <property type="match status" value="1"/>
</dbReference>
<feature type="transmembrane region" description="Helical" evidence="14">
    <location>
        <begin position="1683"/>
        <end position="1702"/>
    </location>
</feature>
<dbReference type="InterPro" id="IPR042060">
    <property type="entry name" value="PLAT_polycystin1"/>
</dbReference>
<dbReference type="OrthoDB" id="5960641at2759"/>
<evidence type="ECO:0000256" key="6">
    <source>
        <dbReference type="ARBA" id="ARBA00022729"/>
    </source>
</evidence>
<feature type="transmembrane region" description="Helical" evidence="14">
    <location>
        <begin position="2604"/>
        <end position="2624"/>
    </location>
</feature>
<dbReference type="EMBL" id="MU825421">
    <property type="protein sequence ID" value="KAJ7390030.1"/>
    <property type="molecule type" value="Genomic_DNA"/>
</dbReference>
<feature type="domain" description="PLAT" evidence="16">
    <location>
        <begin position="1727"/>
        <end position="1844"/>
    </location>
</feature>
<dbReference type="InterPro" id="IPR046791">
    <property type="entry name" value="Polycystin_dom"/>
</dbReference>
<dbReference type="GO" id="GO:0005929">
    <property type="term" value="C:cilium"/>
    <property type="evidence" value="ECO:0007669"/>
    <property type="project" value="UniProtKB-SubCell"/>
</dbReference>
<evidence type="ECO:0000256" key="1">
    <source>
        <dbReference type="ARBA" id="ARBA00004138"/>
    </source>
</evidence>
<dbReference type="InterPro" id="IPR051223">
    <property type="entry name" value="Polycystin"/>
</dbReference>
<dbReference type="Gene3D" id="2.60.40.10">
    <property type="entry name" value="Immunoglobulins"/>
    <property type="match status" value="2"/>
</dbReference>
<evidence type="ECO:0000256" key="7">
    <source>
        <dbReference type="ARBA" id="ARBA00022989"/>
    </source>
</evidence>
<dbReference type="SUPFAM" id="SSF49299">
    <property type="entry name" value="PKD domain"/>
    <property type="match status" value="5"/>
</dbReference>
<dbReference type="GO" id="GO:0005262">
    <property type="term" value="F:calcium channel activity"/>
    <property type="evidence" value="ECO:0007669"/>
    <property type="project" value="TreeGrafter"/>
</dbReference>
<evidence type="ECO:0000259" key="16">
    <source>
        <dbReference type="PROSITE" id="PS50095"/>
    </source>
</evidence>
<evidence type="ECO:0000256" key="14">
    <source>
        <dbReference type="SAM" id="Phobius"/>
    </source>
</evidence>
<keyword evidence="7 14" id="KW-1133">Transmembrane helix</keyword>
<dbReference type="GO" id="GO:0050982">
    <property type="term" value="P:detection of mechanical stimulus"/>
    <property type="evidence" value="ECO:0007669"/>
    <property type="project" value="TreeGrafter"/>
</dbReference>
<feature type="transmembrane region" description="Helical" evidence="14">
    <location>
        <begin position="2241"/>
        <end position="2258"/>
    </location>
</feature>
<keyword evidence="8" id="KW-0969">Cilium</keyword>
<dbReference type="SMART" id="SM00308">
    <property type="entry name" value="LH2"/>
    <property type="match status" value="1"/>
</dbReference>
<evidence type="ECO:0000256" key="11">
    <source>
        <dbReference type="ARBA" id="ARBA00023273"/>
    </source>
</evidence>
<keyword evidence="5 14" id="KW-0812">Transmembrane</keyword>
<keyword evidence="19" id="KW-1185">Reference proteome</keyword>
<dbReference type="Pfam" id="PF02010">
    <property type="entry name" value="REJ"/>
    <property type="match status" value="1"/>
</dbReference>
<comment type="subcellular location">
    <subcellularLocation>
        <location evidence="2">Cell membrane</location>
        <topology evidence="2">Multi-pass membrane protein</topology>
    </subcellularLocation>
    <subcellularLocation>
        <location evidence="1">Cell projection</location>
        <location evidence="1">Cilium</location>
    </subcellularLocation>
</comment>
<accession>A0A9X0D7U8</accession>
<feature type="transmembrane region" description="Helical" evidence="14">
    <location>
        <begin position="2510"/>
        <end position="2532"/>
    </location>
</feature>
<dbReference type="Pfam" id="PF00801">
    <property type="entry name" value="PKD"/>
    <property type="match status" value="2"/>
</dbReference>
<sequence>METGLPTVISWRITGGSDVKYNIDYGDRTAPQTLEANVVGMNVTVRYNYTSWGEFMVEITAYNLVGPNKTISEKAVVDESIVGLVAYAQRSTIVMYENAVIVASILKGSRVTYEFDFADGSDPMNTSSHTVTHQYTKHGVFSASVTARNALTTVTAHLNASVTVEKPNTPLEIRGLNVSCQATTPGTASEILISCEYGFLFQCEVDFGDKSKETYTDLTLPSPLLHSYSTVGSFEVIVQCGNSFGSHRVQTTAQVDAIITGLKFKTNNGVILKKFGQSVDIEWIWTTGTNVELVVTLLGHGSLASQQTSQSGSIQLGPALCPTPGEYTVDIELSNSVSPAQKLTATVTFMEEISGFSISFNPITRTGCPAPVYVTVASGLDVNVIWRYGDRSADIRRQTKGHGTQKFIANHAYTTQGKYEISVLTKNRNSHGENASNTITILDPVQGFSFHQNNTLIWPAREITFQFRRNTSSDLLDAKYKIEFGNGERSEDVAIESKQTQFIHSYSYSKPGCYNTKLILWNFVSRVELTAAVNIMERISNASLMAEHSEYSAHPGTAGGGPTGNTFPFEYPVSYAIAQDTGTCLKYDWRYGDYIELGNVTTSVTTHAYPLPGTYNVTAYVYNSLGVRFLQRTITLQHSVMGLYLAVSGPASPGKSITFVVFCASLGTDSKFVFNAGVGNTNVTLQKFRNNSILKAERNIDPNTNLPFDPSSYYAKVFRHVYSREGLFVAQAWAWNEASQQSSRVSVVVTSEDVPVPRVTVIGGQKSLVNSTALIYGSRVALNSRVEIQSKKSYAVTFNWVVYKADMYHPPASSPHPQLPPEAGREVRLSADVSTSQSSIIIPAFGLALIAGADIEAGIAGGDLRSHDWGQRLVLDATESRDPLLPGKEDLTLTFAWFCTITRIHPGIVKSGAGCFGNGEGRVEYTGKVFPVEPRSLFEATTYVFTVNVSSAKSGRWSTATQTVMVLMENPPDIRMRCNYNCGRYLNPSRRLVLTTECLNCDAIQPITYNWSAVDVQASVPFSVWPERALTQRNFPDAVILGETFNSGTSYTIKVVAWRPNSASQGIAEYNINTNIPPKGGTCDVTPGAGEELETIFTFSCSGWHDEHQPLSYEMFYSHPIASKVPGSFQNGVPFFFGPSLETGYKAVFPVGKKQDDYFINIVVIIRDAYGEFVDKTFQIQVKPRQVTQTELVNKTLAPGNQMKNALGRGAVQEVVQLINAISDILNDQEVSSDYVIELKKKIRLAMIKYLAEFRPQTLNDVLLGSKSLTAATAVAAETVVESQVLATEQYANMAAMLTKASQGGEDGGVIETISTEILQGLSNIFLASSNSRVDSLNDDTDKKTAEDIIFQILDLVDEVSDAMLRTMIPGQSPLISQSTSVSVGLSKQKPGNLAGISVDVGGVGQFVLPRNVSLIDETKNNSFVTTTVSRGMNFVPIAILLQKKVTELSTNPFQGSSNSTLVKSNPLSLVLKGSDGEVIPVEGLTSPIDVLLPQKGSTQVALNISQTPASGGFMTLHKISIPNNDSVIKAVILPSDGASKLTIYLRYNKQPSLTEYDSKTTLPNVDTATGNNYTLFVSRDQMKGKGDYFIGVLPSAYVKEGIPQTVVNYTFDVICSACYFWDEWLEDWSTEGCQVHKQTTRNLTRCQCSHLTWFGADLFIPPNKLDIKSSLKKFTEIYKHPALLATFCVIIGLYVVGLVWARRKDRRDITKVGLVPVLDNDPADRYRYEVTVYTARGKNTGTTANVSILVAGEEGQSAVHMLKSTSRSCLHPGGVDSFLITAPECLGSLTFIRIWHDNTGKSPSWLLSQVVIQDIETDEKFFFLCNQWLACDEGDGQVDRLFPVAGKDELRDFMHLFKTKTSRDFSDGHLWFSIAFRPVRSRFTCVQRVSCCLSLLTCSMLANVLWYRTPVEKQNNVLIDLGFFEFTWHEILIGIQSSIVVFPINLLIVQLFRNRGVSPKTKQKYVERTRRESHTAIPTEKPRKQTAVSLSDITPTDSQRQSTAGQRQKHVQLKNLTSIRTPISARKDSWDEELFCSLLESQIGVLSDSKETKLKKEKPADKDEHVGEVPDYLSSDIYYYLYQDEARDQEREVCPESVCSGDSIDTTTALVPTEKPAKKKKKRKLNCLFPWWFVYIAEEWLVSMFVSMAQDVLVSQPLKVIIVAILFALLLKKPQDEEDDVINAELARDEEWLEQNLAQAQKGDTKTAVQNQRPPDKVLLHAARVRLVNERKMHSVIREIVLYFLFVWVVLLIAYAHRDPYAHFLTQNMENTFIGYQESLGHREEDKINTRKPAMANHLIRLFDVTNVNDFWEWINETLVPGLYNGAWYNGKPGQPGFLNDKMSYVVGVARFRQLRVKSGTCKVAKVLGVNMDACDEQYSWDAEDQTLHYAPGWKPANQSSSFNPENSAWHYKTTAELKTRPFLGHIALYRGGGYKAELGKTIESAYSVVDDLKSNIWVDKYTRAVFIEFTVYNGHSNLYCVTNLLLEFTAAGGVVPFIQLLSTRIDRYVGNFLLFVLICEVSFVVFTIVFTYREFKRLFKTGLKEYMSTFWTWIEIALLSLSWTSIVLYFIRFGLDKFTKKAVREHPEEFVDFQHLALVDQLFGYVYAFVVFIISVKFLRLFRFNRRMSLARLHNKMCRKGALSFRNHFRVGFRRIFAPLLLSLLARAVQISHFCHHGRNTH</sequence>
<dbReference type="PROSITE" id="PS51111">
    <property type="entry name" value="REJ"/>
    <property type="match status" value="1"/>
</dbReference>
<feature type="transmembrane region" description="Helical" evidence="14">
    <location>
        <begin position="1886"/>
        <end position="1907"/>
    </location>
</feature>
<feature type="transmembrane region" description="Helical" evidence="14">
    <location>
        <begin position="1927"/>
        <end position="1953"/>
    </location>
</feature>
<organism evidence="18 19">
    <name type="scientific">Desmophyllum pertusum</name>
    <dbReference type="NCBI Taxonomy" id="174260"/>
    <lineage>
        <taxon>Eukaryota</taxon>
        <taxon>Metazoa</taxon>
        <taxon>Cnidaria</taxon>
        <taxon>Anthozoa</taxon>
        <taxon>Hexacorallia</taxon>
        <taxon>Scleractinia</taxon>
        <taxon>Caryophylliina</taxon>
        <taxon>Caryophylliidae</taxon>
        <taxon>Desmophyllum</taxon>
    </lineage>
</organism>
<keyword evidence="6" id="KW-0732">Signal</keyword>
<dbReference type="InterPro" id="IPR000434">
    <property type="entry name" value="PC1"/>
</dbReference>
<dbReference type="GO" id="GO:0005886">
    <property type="term" value="C:plasma membrane"/>
    <property type="evidence" value="ECO:0007669"/>
    <property type="project" value="UniProtKB-SubCell"/>
</dbReference>
<dbReference type="Gene3D" id="2.60.220.50">
    <property type="match status" value="1"/>
</dbReference>
<evidence type="ECO:0000256" key="8">
    <source>
        <dbReference type="ARBA" id="ARBA00023069"/>
    </source>
</evidence>
<dbReference type="InterPro" id="IPR001024">
    <property type="entry name" value="PLAT/LH2_dom"/>
</dbReference>
<dbReference type="InterPro" id="IPR013783">
    <property type="entry name" value="Ig-like_fold"/>
</dbReference>
<dbReference type="InterPro" id="IPR035986">
    <property type="entry name" value="PKD_dom_sf"/>
</dbReference>
<evidence type="ECO:0000256" key="13">
    <source>
        <dbReference type="SAM" id="MobiDB-lite"/>
    </source>
</evidence>
<dbReference type="PROSITE" id="PS50093">
    <property type="entry name" value="PKD"/>
    <property type="match status" value="3"/>
</dbReference>
<feature type="domain" description="REJ" evidence="17">
    <location>
        <begin position="857"/>
        <end position="1441"/>
    </location>
</feature>
<dbReference type="CDD" id="cd01752">
    <property type="entry name" value="PLAT_polycystin"/>
    <property type="match status" value="1"/>
</dbReference>
<feature type="domain" description="PKD" evidence="15">
    <location>
        <begin position="378"/>
        <end position="441"/>
    </location>
</feature>
<proteinExistence type="inferred from homology"/>
<evidence type="ECO:0000313" key="18">
    <source>
        <dbReference type="EMBL" id="KAJ7390030.1"/>
    </source>
</evidence>
<dbReference type="SMART" id="SM00089">
    <property type="entry name" value="PKD"/>
    <property type="match status" value="4"/>
</dbReference>
<gene>
    <name evidence="18" type="primary">PKD1L2_11</name>
    <name evidence="18" type="ORF">OS493_027554</name>
</gene>
<feature type="domain" description="PKD" evidence="15">
    <location>
        <begin position="108"/>
        <end position="169"/>
    </location>
</feature>
<dbReference type="SUPFAM" id="SSF49723">
    <property type="entry name" value="Lipase/lipooxygenase domain (PLAT/LH2 domain)"/>
    <property type="match status" value="1"/>
</dbReference>
<reference evidence="18" key="1">
    <citation type="submission" date="2023-01" db="EMBL/GenBank/DDBJ databases">
        <title>Genome assembly of the deep-sea coral Lophelia pertusa.</title>
        <authorList>
            <person name="Herrera S."/>
            <person name="Cordes E."/>
        </authorList>
    </citation>
    <scope>NUCLEOTIDE SEQUENCE</scope>
    <source>
        <strain evidence="18">USNM1676648</strain>
        <tissue evidence="18">Polyp</tissue>
    </source>
</reference>
<feature type="transmembrane region" description="Helical" evidence="14">
    <location>
        <begin position="2153"/>
        <end position="2172"/>
    </location>
</feature>
<dbReference type="Gene3D" id="2.60.60.20">
    <property type="entry name" value="PLAT/LH2 domain"/>
    <property type="match status" value="1"/>
</dbReference>
<dbReference type="CDD" id="cd00146">
    <property type="entry name" value="PKD"/>
    <property type="match status" value="1"/>
</dbReference>
<dbReference type="PANTHER" id="PTHR10877:SF150">
    <property type="entry name" value="REJ DOMAIN-CONTAINING PROTEIN"/>
    <property type="match status" value="1"/>
</dbReference>
<evidence type="ECO:0000256" key="5">
    <source>
        <dbReference type="ARBA" id="ARBA00022692"/>
    </source>
</evidence>
<evidence type="ECO:0000256" key="12">
    <source>
        <dbReference type="PROSITE-ProRule" id="PRU00152"/>
    </source>
</evidence>
<dbReference type="InterPro" id="IPR013122">
    <property type="entry name" value="PKD1_2_channel"/>
</dbReference>
<keyword evidence="4" id="KW-1003">Cell membrane</keyword>
<name>A0A9X0D7U8_9CNID</name>